<dbReference type="KEGG" id="som:SOMG_03329"/>
<dbReference type="Pfam" id="PF03983">
    <property type="entry name" value="SHD1"/>
    <property type="match status" value="1"/>
</dbReference>
<feature type="region of interest" description="Disordered" evidence="16">
    <location>
        <begin position="880"/>
        <end position="965"/>
    </location>
</feature>
<dbReference type="GO" id="GO:0006897">
    <property type="term" value="P:endocytosis"/>
    <property type="evidence" value="ECO:0007669"/>
    <property type="project" value="UniProtKB-KW"/>
</dbReference>
<feature type="compositionally biased region" description="Polar residues" evidence="16">
    <location>
        <begin position="1209"/>
        <end position="1222"/>
    </location>
</feature>
<evidence type="ECO:0000256" key="14">
    <source>
        <dbReference type="ARBA" id="ARBA00023212"/>
    </source>
</evidence>
<feature type="compositionally biased region" description="Low complexity" evidence="16">
    <location>
        <begin position="244"/>
        <end position="254"/>
    </location>
</feature>
<dbReference type="PANTHER" id="PTHR15735:SF19">
    <property type="entry name" value="ACTIN CYTOSKELETON-REGULATORY COMPLEX PROTEIN SLA1"/>
    <property type="match status" value="1"/>
</dbReference>
<dbReference type="GO" id="GO:0005634">
    <property type="term" value="C:nucleus"/>
    <property type="evidence" value="ECO:0007669"/>
    <property type="project" value="TreeGrafter"/>
</dbReference>
<dbReference type="InterPro" id="IPR013761">
    <property type="entry name" value="SAM/pointed_sf"/>
</dbReference>
<dbReference type="Proteomes" id="UP001212411">
    <property type="component" value="Chromosome 2"/>
</dbReference>
<dbReference type="GO" id="GO:0030833">
    <property type="term" value="P:regulation of actin filament polymerization"/>
    <property type="evidence" value="ECO:0007669"/>
    <property type="project" value="TreeGrafter"/>
</dbReference>
<feature type="compositionally biased region" description="Polar residues" evidence="16">
    <location>
        <begin position="917"/>
        <end position="935"/>
    </location>
</feature>
<dbReference type="PANTHER" id="PTHR15735">
    <property type="entry name" value="FCH AND DOUBLE SH3 DOMAINS PROTEIN"/>
    <property type="match status" value="1"/>
</dbReference>
<feature type="region of interest" description="Disordered" evidence="16">
    <location>
        <begin position="674"/>
        <end position="721"/>
    </location>
</feature>
<dbReference type="GO" id="GO:0030674">
    <property type="term" value="F:protein-macromolecule adaptor activity"/>
    <property type="evidence" value="ECO:0007669"/>
    <property type="project" value="InterPro"/>
</dbReference>
<feature type="compositionally biased region" description="Polar residues" evidence="16">
    <location>
        <begin position="302"/>
        <end position="311"/>
    </location>
</feature>
<keyword evidence="11" id="KW-0967">Endosome</keyword>
<dbReference type="Gene3D" id="2.30.30.700">
    <property type="entry name" value="SLA1 homology domain 1"/>
    <property type="match status" value="1"/>
</dbReference>
<dbReference type="InterPro" id="IPR035800">
    <property type="entry name" value="Sla1_SH3_1"/>
</dbReference>
<feature type="compositionally biased region" description="Pro residues" evidence="16">
    <location>
        <begin position="273"/>
        <end position="287"/>
    </location>
</feature>
<feature type="domain" description="SH3" evidence="17">
    <location>
        <begin position="505"/>
        <end position="565"/>
    </location>
</feature>
<dbReference type="GO" id="GO:0042802">
    <property type="term" value="F:identical protein binding"/>
    <property type="evidence" value="ECO:0007669"/>
    <property type="project" value="InterPro"/>
</dbReference>
<evidence type="ECO:0000256" key="15">
    <source>
        <dbReference type="PROSITE-ProRule" id="PRU00192"/>
    </source>
</evidence>
<protein>
    <recommendedName>
        <fullName evidence="5">Actin cytoskeleton-regulatory complex protein SLA1</fullName>
    </recommendedName>
</protein>
<dbReference type="EMBL" id="CP115612">
    <property type="protein sequence ID" value="WBW73078.1"/>
    <property type="molecule type" value="Genomic_DNA"/>
</dbReference>
<feature type="region of interest" description="Disordered" evidence="16">
    <location>
        <begin position="1190"/>
        <end position="1249"/>
    </location>
</feature>
<evidence type="ECO:0000256" key="4">
    <source>
        <dbReference type="ARBA" id="ARBA00007948"/>
    </source>
</evidence>
<evidence type="ECO:0000313" key="19">
    <source>
        <dbReference type="Proteomes" id="UP001212411"/>
    </source>
</evidence>
<proteinExistence type="inferred from homology"/>
<comment type="similarity">
    <text evidence="4">Belongs to the SLA1 family.</text>
</comment>
<dbReference type="CDD" id="cd11773">
    <property type="entry name" value="SH3_Sla1p_1"/>
    <property type="match status" value="1"/>
</dbReference>
<keyword evidence="12" id="KW-0472">Membrane</keyword>
<reference evidence="18 19" key="1">
    <citation type="journal article" date="2023" name="G3 (Bethesda)">
        <title>A high-quality reference genome for the fission yeast Schizosaccharomyces osmophilus.</title>
        <authorList>
            <person name="Jia G.S."/>
            <person name="Zhang W.C."/>
            <person name="Liang Y."/>
            <person name="Liu X.H."/>
            <person name="Rhind N."/>
            <person name="Pidoux A."/>
            <person name="Brysch-Herzberg M."/>
            <person name="Du L.L."/>
        </authorList>
    </citation>
    <scope>NUCLEOTIDE SEQUENCE [LARGE SCALE GENOMIC DNA]</scope>
    <source>
        <strain evidence="18 19">CBS 15793</strain>
    </source>
</reference>
<dbReference type="GO" id="GO:0030479">
    <property type="term" value="C:actin cortical patch"/>
    <property type="evidence" value="ECO:0007669"/>
    <property type="project" value="UniProtKB-SubCell"/>
</dbReference>
<feature type="compositionally biased region" description="Pro residues" evidence="16">
    <location>
        <begin position="196"/>
        <end position="207"/>
    </location>
</feature>
<dbReference type="InterPro" id="IPR036028">
    <property type="entry name" value="SH3-like_dom_sf"/>
</dbReference>
<dbReference type="CDD" id="cd11775">
    <property type="entry name" value="SH3_Sla1p_3"/>
    <property type="match status" value="1"/>
</dbReference>
<feature type="region of interest" description="Disordered" evidence="16">
    <location>
        <begin position="133"/>
        <end position="340"/>
    </location>
</feature>
<keyword evidence="14" id="KW-0206">Cytoskeleton</keyword>
<evidence type="ECO:0000256" key="16">
    <source>
        <dbReference type="SAM" id="MobiDB-lite"/>
    </source>
</evidence>
<evidence type="ECO:0000256" key="9">
    <source>
        <dbReference type="ARBA" id="ARBA00022583"/>
    </source>
</evidence>
<feature type="compositionally biased region" description="Low complexity" evidence="16">
    <location>
        <begin position="288"/>
        <end position="301"/>
    </location>
</feature>
<feature type="domain" description="SH3" evidence="17">
    <location>
        <begin position="5"/>
        <end position="81"/>
    </location>
</feature>
<evidence type="ECO:0000256" key="3">
    <source>
        <dbReference type="ARBA" id="ARBA00004413"/>
    </source>
</evidence>
<dbReference type="InterPro" id="IPR056996">
    <property type="entry name" value="PH_SLA1"/>
</dbReference>
<evidence type="ECO:0000259" key="17">
    <source>
        <dbReference type="PROSITE" id="PS50002"/>
    </source>
</evidence>
<keyword evidence="19" id="KW-1185">Reference proteome</keyword>
<dbReference type="InterPro" id="IPR035821">
    <property type="entry name" value="Sla1_SH3_3"/>
</dbReference>
<dbReference type="Gene3D" id="2.30.30.40">
    <property type="entry name" value="SH3 Domains"/>
    <property type="match status" value="3"/>
</dbReference>
<evidence type="ECO:0000256" key="6">
    <source>
        <dbReference type="ARBA" id="ARBA00022443"/>
    </source>
</evidence>
<dbReference type="AlphaFoldDB" id="A0AAE9WBX6"/>
<name>A0AAE9WBX6_9SCHI</name>
<feature type="compositionally biased region" description="Basic and acidic residues" evidence="16">
    <location>
        <begin position="675"/>
        <end position="686"/>
    </location>
</feature>
<keyword evidence="6 15" id="KW-0728">SH3 domain</keyword>
<evidence type="ECO:0000256" key="2">
    <source>
        <dbReference type="ARBA" id="ARBA00004134"/>
    </source>
</evidence>
<feature type="compositionally biased region" description="Low complexity" evidence="16">
    <location>
        <begin position="136"/>
        <end position="148"/>
    </location>
</feature>
<comment type="subcellular location">
    <subcellularLocation>
        <location evidence="3">Cell membrane</location>
        <topology evidence="3">Peripheral membrane protein</topology>
        <orientation evidence="3">Cytoplasmic side</orientation>
    </subcellularLocation>
    <subcellularLocation>
        <location evidence="2">Cytoplasm</location>
        <location evidence="2">Cytoskeleton</location>
        <location evidence="2">Actin patch</location>
    </subcellularLocation>
    <subcellularLocation>
        <location evidence="1">Endosome membrane</location>
        <topology evidence="1">Peripheral membrane protein</topology>
        <orientation evidence="1">Cytoplasmic side</orientation>
    </subcellularLocation>
</comment>
<keyword evidence="9" id="KW-0254">Endocytosis</keyword>
<organism evidence="18 19">
    <name type="scientific">Schizosaccharomyces osmophilus</name>
    <dbReference type="NCBI Taxonomy" id="2545709"/>
    <lineage>
        <taxon>Eukaryota</taxon>
        <taxon>Fungi</taxon>
        <taxon>Dikarya</taxon>
        <taxon>Ascomycota</taxon>
        <taxon>Taphrinomycotina</taxon>
        <taxon>Schizosaccharomycetes</taxon>
        <taxon>Schizosaccharomycetales</taxon>
        <taxon>Schizosaccharomycetaceae</taxon>
        <taxon>Schizosaccharomyces</taxon>
    </lineage>
</organism>
<evidence type="ECO:0000256" key="13">
    <source>
        <dbReference type="ARBA" id="ARBA00023203"/>
    </source>
</evidence>
<sequence>MANLPIIGIYKVLYSYEPEPIDPNEQIPETERELFIAEDEIICLLQKGEDDWYLVKRNVNSPDKDEETGIVPSNYIAEDEPSARMKSLYDYEKQSIDEVSFPADQVLDAYGSIDEDWVLTRYNQQYGLAPRNYLEPSDASASTSAPSVSAPPAPASAVESQPRPSPSQQTRLPQQQIQQPPPPPIPPIQSPTSASSPPPPPPVPPLPQDYSSPSSNVAPAEEEDLSDVDEPDDYYTSNREQKVPPTYTLPQTETLPPPPPPPAPAGPAKSVSSPPPPPLPPVQPPRPSVSTSTATATSRRSNVPSSPTSPSDAYGDPGRHIKLQPGRVQEESNMDNNMSFDDPAYRKWEVREVVGKKKKRTGILAINNRSVVLTFTKSMENAEIFSVTDLINYSAERKHVFVEYKRDEGISSLHLHANSNGNADSIIRTLGDVAGSTRAAGLREIAEASGKPMPNLPSDSALYKLNEASEKSGANGGRTGFYEASTVYNSSRSPADEGTSAAPSGAEKMGTIVYGFEAEAPDELTVSVDDRVVIINDTASSDWWKCRLNGKEGVVPASFVKSDASINERSASKPSTGNLSRKSSRHEQKEEPKPEKKDTHRRSRSHSVVKPDVTKLRTWTDRTGAFKVDADFLGFSDDKIHLHKSNGVKISVPSTKMSYKDLDFVELMTGKKVYSRSERRKETHKEPRSKHAKENDEDIPPPQPARPQSRPTLVPPIGTEAKDKIDVIEERPRITYDWFDFFLRCGVDFTVCNRYTRNFNNEHLDETCIPSLTPEMLRTLGLKEGDVIRVMKHVNELNGVSSSPAVLRPSVAEMKSLSPSSSTPEVQMPQPTPSRALNTEPAIAMNQQFEDDAWSNRPIEEPTIRSSSVPQHKTQLESDMQKMGLSEKQKISEPAPRPSSVPTAKVSEKKVEDNEKSSQPSLAPQPTGITIQNAYFTAPPPTYSDPFQSPLYVQPTGFQPPASALPAQTTGFQAQMPVLSMQTTGHQQPMDYIASQPTGIKTQPTGFPAQPTGMQYQPTGLNSQMTGIAMQSTGMQYQPTGAMPQQAKSVMPQSTGQQHDIMSNMQGQRMDLASQPTGLQSQYTGFQQPLTPAPMQPSYGYNMQPNLNDQSMYYNVAPTPFAYDQQNMYAPMDQQGYYGTDMQGQMGMQQPYMQNYYDPSQQMAYGYDTNGYDAYGAGYGYGQHYGGTPNEISNDPVSNPGLYMPSGYENMQQPSDYYQPSFTAVDHNENPNARKASITQATPDNPFGF</sequence>
<dbReference type="PRINTS" id="PR01217">
    <property type="entry name" value="PRICHEXTENSN"/>
</dbReference>
<feature type="region of interest" description="Disordered" evidence="16">
    <location>
        <begin position="812"/>
        <end position="837"/>
    </location>
</feature>
<feature type="compositionally biased region" description="Basic and acidic residues" evidence="16">
    <location>
        <begin position="585"/>
        <end position="598"/>
    </location>
</feature>
<keyword evidence="13" id="KW-0009">Actin-binding</keyword>
<dbReference type="Pfam" id="PF24081">
    <property type="entry name" value="PH_SLA1"/>
    <property type="match status" value="1"/>
</dbReference>
<dbReference type="Gene3D" id="1.10.150.50">
    <property type="entry name" value="Transcription Factor, Ets-1"/>
    <property type="match status" value="1"/>
</dbReference>
<evidence type="ECO:0000256" key="1">
    <source>
        <dbReference type="ARBA" id="ARBA00004125"/>
    </source>
</evidence>
<keyword evidence="8" id="KW-0963">Cytoplasm</keyword>
<keyword evidence="7" id="KW-1003">Cell membrane</keyword>
<feature type="compositionally biased region" description="Pro residues" evidence="16">
    <location>
        <begin position="179"/>
        <end position="189"/>
    </location>
</feature>
<evidence type="ECO:0000256" key="8">
    <source>
        <dbReference type="ARBA" id="ARBA00022490"/>
    </source>
</evidence>
<dbReference type="GO" id="GO:0003779">
    <property type="term" value="F:actin binding"/>
    <property type="evidence" value="ECO:0007669"/>
    <property type="project" value="UniProtKB-KW"/>
</dbReference>
<dbReference type="GeneID" id="80876809"/>
<dbReference type="SUPFAM" id="SSF50044">
    <property type="entry name" value="SH3-domain"/>
    <property type="match status" value="3"/>
</dbReference>
<feature type="compositionally biased region" description="Pro residues" evidence="16">
    <location>
        <begin position="255"/>
        <end position="265"/>
    </location>
</feature>
<dbReference type="GO" id="GO:0000147">
    <property type="term" value="P:actin cortical patch assembly"/>
    <property type="evidence" value="ECO:0007669"/>
    <property type="project" value="TreeGrafter"/>
</dbReference>
<feature type="compositionally biased region" description="Low complexity" evidence="16">
    <location>
        <begin position="155"/>
        <end position="178"/>
    </location>
</feature>
<evidence type="ECO:0000256" key="10">
    <source>
        <dbReference type="ARBA" id="ARBA00022737"/>
    </source>
</evidence>
<evidence type="ECO:0000256" key="12">
    <source>
        <dbReference type="ARBA" id="ARBA00023136"/>
    </source>
</evidence>
<dbReference type="GO" id="GO:0043130">
    <property type="term" value="F:ubiquitin binding"/>
    <property type="evidence" value="ECO:0007669"/>
    <property type="project" value="InterPro"/>
</dbReference>
<dbReference type="GO" id="GO:0005886">
    <property type="term" value="C:plasma membrane"/>
    <property type="evidence" value="ECO:0007669"/>
    <property type="project" value="UniProtKB-SubCell"/>
</dbReference>
<dbReference type="CDD" id="cd09532">
    <property type="entry name" value="SAM_SLA1_fungal"/>
    <property type="match status" value="1"/>
</dbReference>
<evidence type="ECO:0000256" key="11">
    <source>
        <dbReference type="ARBA" id="ARBA00022753"/>
    </source>
</evidence>
<feature type="compositionally biased region" description="Basic and acidic residues" evidence="16">
    <location>
        <begin position="880"/>
        <end position="891"/>
    </location>
</feature>
<feature type="compositionally biased region" description="Basic and acidic residues" evidence="16">
    <location>
        <begin position="906"/>
        <end position="916"/>
    </location>
</feature>
<evidence type="ECO:0000256" key="7">
    <source>
        <dbReference type="ARBA" id="ARBA00022475"/>
    </source>
</evidence>
<gene>
    <name evidence="18" type="primary">shd1</name>
    <name evidence="18" type="ORF">SOMG_03329</name>
</gene>
<dbReference type="RefSeq" id="XP_056037321.1">
    <property type="nucleotide sequence ID" value="XM_056182120.1"/>
</dbReference>
<feature type="compositionally biased region" description="Polar residues" evidence="16">
    <location>
        <begin position="565"/>
        <end position="581"/>
    </location>
</feature>
<keyword evidence="10" id="KW-0677">Repeat</keyword>
<feature type="region of interest" description="Disordered" evidence="16">
    <location>
        <begin position="565"/>
        <end position="610"/>
    </location>
</feature>
<dbReference type="PROSITE" id="PS50002">
    <property type="entry name" value="SH3"/>
    <property type="match status" value="2"/>
</dbReference>
<dbReference type="SMART" id="SM00326">
    <property type="entry name" value="SH3"/>
    <property type="match status" value="3"/>
</dbReference>
<dbReference type="InterPro" id="IPR007131">
    <property type="entry name" value="SHD1"/>
</dbReference>
<dbReference type="InterPro" id="IPR001452">
    <property type="entry name" value="SH3_domain"/>
</dbReference>
<accession>A0AAE9WBX6</accession>
<feature type="compositionally biased region" description="Acidic residues" evidence="16">
    <location>
        <begin position="220"/>
        <end position="233"/>
    </location>
</feature>
<evidence type="ECO:0000256" key="5">
    <source>
        <dbReference type="ARBA" id="ARBA00020357"/>
    </source>
</evidence>
<dbReference type="Pfam" id="PF00018">
    <property type="entry name" value="SH3_1"/>
    <property type="match status" value="1"/>
</dbReference>
<dbReference type="GO" id="GO:0010008">
    <property type="term" value="C:endosome membrane"/>
    <property type="evidence" value="ECO:0007669"/>
    <property type="project" value="UniProtKB-SubCell"/>
</dbReference>
<evidence type="ECO:0000313" key="18">
    <source>
        <dbReference type="EMBL" id="WBW73078.1"/>
    </source>
</evidence>